<dbReference type="PROSITE" id="PS01137">
    <property type="entry name" value="TATD_1"/>
    <property type="match status" value="1"/>
</dbReference>
<dbReference type="InterPro" id="IPR018228">
    <property type="entry name" value="DNase_TatD-rel_CS"/>
</dbReference>
<dbReference type="Proteomes" id="UP000671879">
    <property type="component" value="Chromosome"/>
</dbReference>
<dbReference type="PROSITE" id="PS01090">
    <property type="entry name" value="TATD_2"/>
    <property type="match status" value="1"/>
</dbReference>
<accession>A0A9Q7EU92</accession>
<dbReference type="PIRSF" id="PIRSF005902">
    <property type="entry name" value="DNase_TatD"/>
    <property type="match status" value="1"/>
</dbReference>
<dbReference type="InterPro" id="IPR001130">
    <property type="entry name" value="TatD-like"/>
</dbReference>
<evidence type="ECO:0000256" key="2">
    <source>
        <dbReference type="ARBA" id="ARBA00022801"/>
    </source>
</evidence>
<dbReference type="GO" id="GO:0004536">
    <property type="term" value="F:DNA nuclease activity"/>
    <property type="evidence" value="ECO:0007669"/>
    <property type="project" value="InterPro"/>
</dbReference>
<dbReference type="PANTHER" id="PTHR46124">
    <property type="entry name" value="D-AMINOACYL-TRNA DEACYLASE"/>
    <property type="match status" value="1"/>
</dbReference>
<evidence type="ECO:0000256" key="1">
    <source>
        <dbReference type="ARBA" id="ARBA00022723"/>
    </source>
</evidence>
<evidence type="ECO:0000256" key="3">
    <source>
        <dbReference type="PIRSR" id="PIRSR005902-1"/>
    </source>
</evidence>
<dbReference type="InterPro" id="IPR015991">
    <property type="entry name" value="TatD/YcfH-like"/>
</dbReference>
<evidence type="ECO:0000313" key="4">
    <source>
        <dbReference type="EMBL" id="QTX31538.1"/>
    </source>
</evidence>
<keyword evidence="5" id="KW-1185">Reference proteome</keyword>
<dbReference type="PROSITE" id="PS01091">
    <property type="entry name" value="TATD_3"/>
    <property type="match status" value="1"/>
</dbReference>
<feature type="binding site" evidence="3">
    <location>
        <position position="156"/>
    </location>
    <ligand>
        <name>a divalent metal cation</name>
        <dbReference type="ChEBI" id="CHEBI:60240"/>
        <label>2</label>
    </ligand>
</feature>
<dbReference type="GO" id="GO:0005829">
    <property type="term" value="C:cytosol"/>
    <property type="evidence" value="ECO:0007669"/>
    <property type="project" value="TreeGrafter"/>
</dbReference>
<dbReference type="Pfam" id="PF01026">
    <property type="entry name" value="TatD_DNase"/>
    <property type="match status" value="1"/>
</dbReference>
<dbReference type="GO" id="GO:0016788">
    <property type="term" value="F:hydrolase activity, acting on ester bonds"/>
    <property type="evidence" value="ECO:0007669"/>
    <property type="project" value="InterPro"/>
</dbReference>
<keyword evidence="2 4" id="KW-0378">Hydrolase</keyword>
<keyword evidence="1 3" id="KW-0479">Metal-binding</keyword>
<protein>
    <submittedName>
        <fullName evidence="4">TatD family hydrolase</fullName>
    </submittedName>
</protein>
<feature type="binding site" evidence="3">
    <location>
        <position position="206"/>
    </location>
    <ligand>
        <name>a divalent metal cation</name>
        <dbReference type="ChEBI" id="CHEBI:60240"/>
        <label>1</label>
    </ligand>
</feature>
<dbReference type="SUPFAM" id="SSF51556">
    <property type="entry name" value="Metallo-dependent hydrolases"/>
    <property type="match status" value="1"/>
</dbReference>
<gene>
    <name evidence="4" type="ORF">KAR29_09190</name>
</gene>
<feature type="binding site" evidence="3">
    <location>
        <position position="7"/>
    </location>
    <ligand>
        <name>a divalent metal cation</name>
        <dbReference type="ChEBI" id="CHEBI:60240"/>
        <label>1</label>
    </ligand>
</feature>
<name>A0A9Q7EU92_9BACT</name>
<dbReference type="GO" id="GO:0046872">
    <property type="term" value="F:metal ion binding"/>
    <property type="evidence" value="ECO:0007669"/>
    <property type="project" value="UniProtKB-KW"/>
</dbReference>
<dbReference type="InterPro" id="IPR032466">
    <property type="entry name" value="Metal_Hydrolase"/>
</dbReference>
<sequence length="257" mass="28008">MRLIDSHCHLNDEAFDGDRAQVLARAKEAGLTRLLVVGSDEATSLGALDLARRHADDGLYCAVGVHPHESRLMGESIPASLQEALSDPRVVAVGETGLDYYYDHSERSVQRDVFARQIAWAISASLPLVVHVRDAFDDAFAILEAEGARRCGGVLHCFSGGPDEAERALELGFYLSFAGPLTYKKNDVLRAVAAAVPLDRILVETDSPYLAPHPLRGKRNEPAHVVLTFKVLAGLRGLDEEELASLIGENGRRLFGW</sequence>
<feature type="binding site" evidence="3">
    <location>
        <position position="9"/>
    </location>
    <ligand>
        <name>a divalent metal cation</name>
        <dbReference type="ChEBI" id="CHEBI:60240"/>
        <label>1</label>
    </ligand>
</feature>
<dbReference type="NCBIfam" id="TIGR00010">
    <property type="entry name" value="YchF/TatD family DNA exonuclease"/>
    <property type="match status" value="1"/>
</dbReference>
<dbReference type="PANTHER" id="PTHR46124:SF2">
    <property type="entry name" value="D-AMINOACYL-TRNA DEACYLASE"/>
    <property type="match status" value="1"/>
</dbReference>
<dbReference type="Gene3D" id="3.20.20.140">
    <property type="entry name" value="Metal-dependent hydrolases"/>
    <property type="match status" value="1"/>
</dbReference>
<proteinExistence type="predicted"/>
<feature type="binding site" evidence="3">
    <location>
        <position position="95"/>
    </location>
    <ligand>
        <name>a divalent metal cation</name>
        <dbReference type="ChEBI" id="CHEBI:60240"/>
        <label>1</label>
    </ligand>
</feature>
<dbReference type="FunFam" id="3.20.20.140:FF:000005">
    <property type="entry name" value="TatD family hydrolase"/>
    <property type="match status" value="1"/>
</dbReference>
<organism evidence="4 5">
    <name type="scientific">Aminithiophilus ramosus</name>
    <dbReference type="NCBI Taxonomy" id="3029084"/>
    <lineage>
        <taxon>Bacteria</taxon>
        <taxon>Thermotogati</taxon>
        <taxon>Synergistota</taxon>
        <taxon>Synergistia</taxon>
        <taxon>Synergistales</taxon>
        <taxon>Aminithiophilaceae</taxon>
        <taxon>Aminithiophilus</taxon>
    </lineage>
</organism>
<dbReference type="AlphaFoldDB" id="A0A9Q7EU92"/>
<dbReference type="EMBL" id="CP072943">
    <property type="protein sequence ID" value="QTX31538.1"/>
    <property type="molecule type" value="Genomic_DNA"/>
</dbReference>
<dbReference type="CDD" id="cd01310">
    <property type="entry name" value="TatD_DNAse"/>
    <property type="match status" value="1"/>
</dbReference>
<evidence type="ECO:0000313" key="5">
    <source>
        <dbReference type="Proteomes" id="UP000671879"/>
    </source>
</evidence>
<feature type="binding site" evidence="3">
    <location>
        <position position="131"/>
    </location>
    <ligand>
        <name>a divalent metal cation</name>
        <dbReference type="ChEBI" id="CHEBI:60240"/>
        <label>2</label>
    </ligand>
</feature>
<dbReference type="RefSeq" id="WP_274372706.1">
    <property type="nucleotide sequence ID" value="NZ_CP072943.1"/>
</dbReference>
<reference evidence="5" key="1">
    <citation type="submission" date="2021-04" db="EMBL/GenBank/DDBJ databases">
        <title>A novel Synergistetes isolate from a pyrite-forming mixed culture.</title>
        <authorList>
            <person name="Bunk B."/>
            <person name="Sproer C."/>
            <person name="Spring S."/>
            <person name="Pester M."/>
        </authorList>
    </citation>
    <scope>NUCLEOTIDE SEQUENCE [LARGE SCALE GENOMIC DNA]</scope>
    <source>
        <strain evidence="5">J.5.4.2-T.3.5.2</strain>
    </source>
</reference>
<dbReference type="KEGG" id="aram:KAR29_09190"/>